<gene>
    <name evidence="7" type="ORF">WJU22_01810</name>
</gene>
<reference evidence="7 8" key="1">
    <citation type="submission" date="2024-03" db="EMBL/GenBank/DDBJ databases">
        <title>Chitinophaga caseinilytica sp. nov., a casein hydrolysing bacterium isolated from forest soil.</title>
        <authorList>
            <person name="Lee D.S."/>
            <person name="Han D.M."/>
            <person name="Baek J.H."/>
            <person name="Choi D.G."/>
            <person name="Jeon J.H."/>
            <person name="Jeon C.O."/>
        </authorList>
    </citation>
    <scope>NUCLEOTIDE SEQUENCE [LARGE SCALE GENOMIC DNA]</scope>
    <source>
        <strain evidence="7 8">KACC 19118</strain>
    </source>
</reference>
<dbReference type="Proteomes" id="UP001449657">
    <property type="component" value="Chromosome"/>
</dbReference>
<organism evidence="7 8">
    <name type="scientific">Chitinophaga caseinilytica</name>
    <dbReference type="NCBI Taxonomy" id="2267521"/>
    <lineage>
        <taxon>Bacteria</taxon>
        <taxon>Pseudomonadati</taxon>
        <taxon>Bacteroidota</taxon>
        <taxon>Chitinophagia</taxon>
        <taxon>Chitinophagales</taxon>
        <taxon>Chitinophagaceae</taxon>
        <taxon>Chitinophaga</taxon>
    </lineage>
</organism>
<dbReference type="RefSeq" id="WP_341841590.1">
    <property type="nucleotide sequence ID" value="NZ_CP149792.1"/>
</dbReference>
<feature type="domain" description="O-antigen ligase-related" evidence="6">
    <location>
        <begin position="106"/>
        <end position="258"/>
    </location>
</feature>
<proteinExistence type="predicted"/>
<sequence>MAVVVMLCSCGLLLPASGIARISKWMAAGVAGVMVVQIYIGYMQLHASRVQQIPAMEALQGTVRNSGIFNCLMVTMMPFTFLGLKGGETWPAWVRKAGFVLFLAISAAVIFGVIVSGSRTALIAAGALLAAAVFLVWKRKLANSWKRIPVPGKLAVVVMGIVLSAAVGYFLFGMKKASAIGRVMKTEVAWGHVSDHFWTGTGLGRFSWYYPQWQSDFFRERPDAPEAYRQSAGESFLLFNEWLQWWLETGALGGACLVIIMILVFRARSLQYPHLMTAIKLTVFVILSCGFTTYVLHVNAILLLLVFCCIVAFRLDERPWPAFLERVFVAGKKASGGWLTAVGALVVCVMMVRWWPAYRAAAQWRMLQVSGKAPAQSEYAQWYPVLKHNGKFLAAYAIQLAADDRHGDALPLLNEARKTFISRNVVEAMANACEETGDYACAEKNWRWLGYYLPGRLSPKGELMRLYLQTGDTAAAQRIAGEILQTPVKIPSAAALRIRRAARDLVHEKFNN</sequence>
<feature type="transmembrane region" description="Helical" evidence="5">
    <location>
        <begin position="96"/>
        <end position="115"/>
    </location>
</feature>
<keyword evidence="3 5" id="KW-1133">Transmembrane helix</keyword>
<comment type="subcellular location">
    <subcellularLocation>
        <location evidence="1">Membrane</location>
        <topology evidence="1">Multi-pass membrane protein</topology>
    </subcellularLocation>
</comment>
<evidence type="ECO:0000259" key="6">
    <source>
        <dbReference type="Pfam" id="PF04932"/>
    </source>
</evidence>
<keyword evidence="7" id="KW-0436">Ligase</keyword>
<feature type="transmembrane region" description="Helical" evidence="5">
    <location>
        <begin position="335"/>
        <end position="356"/>
    </location>
</feature>
<feature type="transmembrane region" description="Helical" evidence="5">
    <location>
        <begin position="121"/>
        <end position="138"/>
    </location>
</feature>
<dbReference type="InterPro" id="IPR007016">
    <property type="entry name" value="O-antigen_ligase-rel_domated"/>
</dbReference>
<feature type="transmembrane region" description="Helical" evidence="5">
    <location>
        <begin position="245"/>
        <end position="265"/>
    </location>
</feature>
<name>A0ABZ2Z5R4_9BACT</name>
<keyword evidence="4 5" id="KW-0472">Membrane</keyword>
<keyword evidence="2 5" id="KW-0812">Transmembrane</keyword>
<feature type="transmembrane region" description="Helical" evidence="5">
    <location>
        <begin position="150"/>
        <end position="172"/>
    </location>
</feature>
<evidence type="ECO:0000256" key="2">
    <source>
        <dbReference type="ARBA" id="ARBA00022692"/>
    </source>
</evidence>
<dbReference type="PANTHER" id="PTHR37422:SF13">
    <property type="entry name" value="LIPOPOLYSACCHARIDE BIOSYNTHESIS PROTEIN PA4999-RELATED"/>
    <property type="match status" value="1"/>
</dbReference>
<evidence type="ECO:0000313" key="7">
    <source>
        <dbReference type="EMBL" id="WZN46917.1"/>
    </source>
</evidence>
<feature type="transmembrane region" description="Helical" evidence="5">
    <location>
        <begin position="285"/>
        <end position="315"/>
    </location>
</feature>
<evidence type="ECO:0000256" key="3">
    <source>
        <dbReference type="ARBA" id="ARBA00022989"/>
    </source>
</evidence>
<accession>A0ABZ2Z5R4</accession>
<evidence type="ECO:0000256" key="4">
    <source>
        <dbReference type="ARBA" id="ARBA00023136"/>
    </source>
</evidence>
<keyword evidence="8" id="KW-1185">Reference proteome</keyword>
<feature type="transmembrane region" description="Helical" evidence="5">
    <location>
        <begin position="67"/>
        <end position="84"/>
    </location>
</feature>
<evidence type="ECO:0000256" key="5">
    <source>
        <dbReference type="SAM" id="Phobius"/>
    </source>
</evidence>
<evidence type="ECO:0000256" key="1">
    <source>
        <dbReference type="ARBA" id="ARBA00004141"/>
    </source>
</evidence>
<dbReference type="Pfam" id="PF04932">
    <property type="entry name" value="Wzy_C"/>
    <property type="match status" value="1"/>
</dbReference>
<evidence type="ECO:0000313" key="8">
    <source>
        <dbReference type="Proteomes" id="UP001449657"/>
    </source>
</evidence>
<protein>
    <submittedName>
        <fullName evidence="7">O-antigen ligase family protein</fullName>
    </submittedName>
</protein>
<dbReference type="GO" id="GO:0016874">
    <property type="term" value="F:ligase activity"/>
    <property type="evidence" value="ECO:0007669"/>
    <property type="project" value="UniProtKB-KW"/>
</dbReference>
<dbReference type="EMBL" id="CP150096">
    <property type="protein sequence ID" value="WZN46917.1"/>
    <property type="molecule type" value="Genomic_DNA"/>
</dbReference>
<dbReference type="PANTHER" id="PTHR37422">
    <property type="entry name" value="TEICHURONIC ACID BIOSYNTHESIS PROTEIN TUAE"/>
    <property type="match status" value="1"/>
</dbReference>
<dbReference type="InterPro" id="IPR051533">
    <property type="entry name" value="WaaL-like"/>
</dbReference>